<comment type="caution">
    <text evidence="1">The sequence shown here is derived from an EMBL/GenBank/DDBJ whole genome shotgun (WGS) entry which is preliminary data.</text>
</comment>
<sequence>MILHFRVGSVCESRARPTHVAIHSRSCQSLGPGRAHCFGWFCTAQPSKAV</sequence>
<evidence type="ECO:0000313" key="1">
    <source>
        <dbReference type="EMBL" id="CAI9567263.1"/>
    </source>
</evidence>
<protein>
    <submittedName>
        <fullName evidence="1">Uncharacterized protein</fullName>
    </submittedName>
</protein>
<evidence type="ECO:0000313" key="2">
    <source>
        <dbReference type="Proteomes" id="UP001162483"/>
    </source>
</evidence>
<keyword evidence="2" id="KW-1185">Reference proteome</keyword>
<dbReference type="Proteomes" id="UP001162483">
    <property type="component" value="Unassembled WGS sequence"/>
</dbReference>
<name>A0ABN9D435_9NEOB</name>
<dbReference type="EMBL" id="CATNWA010014090">
    <property type="protein sequence ID" value="CAI9567263.1"/>
    <property type="molecule type" value="Genomic_DNA"/>
</dbReference>
<proteinExistence type="predicted"/>
<gene>
    <name evidence="1" type="ORF">SPARVUS_LOCUS6504275</name>
</gene>
<reference evidence="1" key="1">
    <citation type="submission" date="2023-05" db="EMBL/GenBank/DDBJ databases">
        <authorList>
            <person name="Stuckert A."/>
        </authorList>
    </citation>
    <scope>NUCLEOTIDE SEQUENCE</scope>
</reference>
<organism evidence="1 2">
    <name type="scientific">Staurois parvus</name>
    <dbReference type="NCBI Taxonomy" id="386267"/>
    <lineage>
        <taxon>Eukaryota</taxon>
        <taxon>Metazoa</taxon>
        <taxon>Chordata</taxon>
        <taxon>Craniata</taxon>
        <taxon>Vertebrata</taxon>
        <taxon>Euteleostomi</taxon>
        <taxon>Amphibia</taxon>
        <taxon>Batrachia</taxon>
        <taxon>Anura</taxon>
        <taxon>Neobatrachia</taxon>
        <taxon>Ranoidea</taxon>
        <taxon>Ranidae</taxon>
        <taxon>Staurois</taxon>
    </lineage>
</organism>
<accession>A0ABN9D435</accession>